<gene>
    <name evidence="1" type="ORF">TSPGSL018_21017</name>
</gene>
<proteinExistence type="predicted"/>
<sequence length="49" mass="5665">SGTCTKSIRPTSCTHMLPKSSVFFEAKHWRGRQIALSFIILFLRVRSRL</sequence>
<organism evidence="1">
    <name type="scientific">Tetraselmis sp. GSL018</name>
    <dbReference type="NCBI Taxonomy" id="582737"/>
    <lineage>
        <taxon>Eukaryota</taxon>
        <taxon>Viridiplantae</taxon>
        <taxon>Chlorophyta</taxon>
        <taxon>core chlorophytes</taxon>
        <taxon>Chlorodendrophyceae</taxon>
        <taxon>Chlorodendrales</taxon>
        <taxon>Chlorodendraceae</taxon>
        <taxon>Tetraselmis</taxon>
    </lineage>
</organism>
<accession>A0A061QU98</accession>
<dbReference type="EMBL" id="GBEZ01023606">
    <property type="protein sequence ID" value="JAC63293.1"/>
    <property type="molecule type" value="Transcribed_RNA"/>
</dbReference>
<protein>
    <submittedName>
        <fullName evidence="1">Uncharacterized protein</fullName>
    </submittedName>
</protein>
<evidence type="ECO:0000313" key="1">
    <source>
        <dbReference type="EMBL" id="JAC63293.1"/>
    </source>
</evidence>
<feature type="non-terminal residue" evidence="1">
    <location>
        <position position="1"/>
    </location>
</feature>
<dbReference type="AlphaFoldDB" id="A0A061QU98"/>
<reference evidence="1" key="1">
    <citation type="submission" date="2014-05" db="EMBL/GenBank/DDBJ databases">
        <title>The transcriptome of the halophilic microalga Tetraselmis sp. GSL018 isolated from the Great Salt Lake, Utah.</title>
        <authorList>
            <person name="Jinkerson R.E."/>
            <person name="D'Adamo S."/>
            <person name="Posewitz M.C."/>
        </authorList>
    </citation>
    <scope>NUCLEOTIDE SEQUENCE</scope>
    <source>
        <strain evidence="1">GSL018</strain>
    </source>
</reference>
<name>A0A061QU98_9CHLO</name>